<dbReference type="EMBL" id="RYFG02000026">
    <property type="protein sequence ID" value="TRX00509.1"/>
    <property type="molecule type" value="Genomic_DNA"/>
</dbReference>
<keyword evidence="2" id="KW-1185">Reference proteome</keyword>
<name>A0ABY3CDK1_9GAMM</name>
<sequence length="333" mass="38780">MHQTSRLLPPIVTKVSGEIRHVGVELEFSGLTFENIARLIQEQFGGRVIANTAYENTVVDTSLGDFKVELDFQYLKEKGRYKHESDHFLDQLDGWSEIILRIAAEQLVPFEIVSPPIPIDRLGELNQLIQRLRESGAQGTETGALYAFGLHFNPELPSLNIETIVCYLKAFLCLYDWLVHHSRIALTRSMTGYISPFPTDYIRQVVDLDYRPDQDRLIDDYLIANPTRNRALDMLPLFTYLDRARTLSIIDDTRVHPRPTLHYRLPNCQIDKPGWNIDVDWRNWLMVERLACNRERLDAICQAYIRFLDRPVAELFQNWQEMVDECLKRNCSL</sequence>
<accession>A0ABY3CDK1</accession>
<reference evidence="1 2" key="1">
    <citation type="journal article" date="2019" name="Antonie Van Leeuwenhoek">
        <title>Description of 'Ca. Methylobacter oryzae' KRF1, a novel species from the environmentally important Methylobacter clade 2.</title>
        <authorList>
            <person name="Khatri K."/>
            <person name="Mohite J.A."/>
            <person name="Pandit P.S."/>
            <person name="Bahulikar R."/>
            <person name="Rahalkar M.C."/>
        </authorList>
    </citation>
    <scope>NUCLEOTIDE SEQUENCE [LARGE SCALE GENOMIC DNA]</scope>
    <source>
        <strain evidence="1 2">KRF1</strain>
    </source>
</reference>
<evidence type="ECO:0000313" key="1">
    <source>
        <dbReference type="EMBL" id="TRX00509.1"/>
    </source>
</evidence>
<proteinExistence type="predicted"/>
<dbReference type="Pfam" id="PF12224">
    <property type="entry name" value="Amidoligase_2"/>
    <property type="match status" value="1"/>
</dbReference>
<protein>
    <submittedName>
        <fullName evidence="1">Alpha-L-fucosidase</fullName>
    </submittedName>
</protein>
<evidence type="ECO:0000313" key="2">
    <source>
        <dbReference type="Proteomes" id="UP000733744"/>
    </source>
</evidence>
<comment type="caution">
    <text evidence="1">The sequence shown here is derived from an EMBL/GenBank/DDBJ whole genome shotgun (WGS) entry which is preliminary data.</text>
</comment>
<organism evidence="1 2">
    <name type="scientific">Candidatus Methylobacter oryzae</name>
    <dbReference type="NCBI Taxonomy" id="2497749"/>
    <lineage>
        <taxon>Bacteria</taxon>
        <taxon>Pseudomonadati</taxon>
        <taxon>Pseudomonadota</taxon>
        <taxon>Gammaproteobacteria</taxon>
        <taxon>Methylococcales</taxon>
        <taxon>Methylococcaceae</taxon>
        <taxon>Methylobacter</taxon>
    </lineage>
</organism>
<dbReference type="InterPro" id="IPR022025">
    <property type="entry name" value="Amidoligase_2"/>
</dbReference>
<dbReference type="RefSeq" id="WP_127027200.1">
    <property type="nucleotide sequence ID" value="NZ_RYFG02000026.1"/>
</dbReference>
<dbReference type="Proteomes" id="UP000733744">
    <property type="component" value="Unassembled WGS sequence"/>
</dbReference>
<gene>
    <name evidence="1" type="ORF">EKO24_005870</name>
</gene>